<evidence type="ECO:0000313" key="2">
    <source>
        <dbReference type="EMBL" id="KYP33779.1"/>
    </source>
</evidence>
<protein>
    <recommendedName>
        <fullName evidence="1">DUF7746 domain-containing protein</fullName>
    </recommendedName>
</protein>
<organism evidence="2 3">
    <name type="scientific">Cajanus cajan</name>
    <name type="common">Pigeon pea</name>
    <name type="synonym">Cajanus indicus</name>
    <dbReference type="NCBI Taxonomy" id="3821"/>
    <lineage>
        <taxon>Eukaryota</taxon>
        <taxon>Viridiplantae</taxon>
        <taxon>Streptophyta</taxon>
        <taxon>Embryophyta</taxon>
        <taxon>Tracheophyta</taxon>
        <taxon>Spermatophyta</taxon>
        <taxon>Magnoliopsida</taxon>
        <taxon>eudicotyledons</taxon>
        <taxon>Gunneridae</taxon>
        <taxon>Pentapetalae</taxon>
        <taxon>rosids</taxon>
        <taxon>fabids</taxon>
        <taxon>Fabales</taxon>
        <taxon>Fabaceae</taxon>
        <taxon>Papilionoideae</taxon>
        <taxon>50 kb inversion clade</taxon>
        <taxon>NPAAA clade</taxon>
        <taxon>indigoferoid/millettioid clade</taxon>
        <taxon>Phaseoleae</taxon>
        <taxon>Cajanus</taxon>
    </lineage>
</organism>
<name>A0A151QU31_CAJCA</name>
<dbReference type="EMBL" id="KQ484774">
    <property type="protein sequence ID" value="KYP33779.1"/>
    <property type="molecule type" value="Genomic_DNA"/>
</dbReference>
<dbReference type="OMA" id="ITEQDAY"/>
<keyword evidence="3" id="KW-1185">Reference proteome</keyword>
<dbReference type="InterPro" id="IPR056648">
    <property type="entry name" value="DUF7746"/>
</dbReference>
<dbReference type="AlphaFoldDB" id="A0A151QU31"/>
<gene>
    <name evidence="2" type="ORF">KK1_045339</name>
</gene>
<proteinExistence type="predicted"/>
<dbReference type="Gramene" id="C.cajan_41476.t">
    <property type="protein sequence ID" value="C.cajan_41476.t.cds1"/>
    <property type="gene ID" value="C.cajan_41476"/>
</dbReference>
<dbReference type="Proteomes" id="UP000075243">
    <property type="component" value="Unassembled WGS sequence"/>
</dbReference>
<dbReference type="Pfam" id="PF24925">
    <property type="entry name" value="DUF7746"/>
    <property type="match status" value="1"/>
</dbReference>
<evidence type="ECO:0000259" key="1">
    <source>
        <dbReference type="Pfam" id="PF24925"/>
    </source>
</evidence>
<accession>A0A151QU31</accession>
<dbReference type="PANTHER" id="PTHR33054:SF9">
    <property type="entry name" value="CCHC-TYPE DOMAIN-CONTAINING PROTEIN"/>
    <property type="match status" value="1"/>
</dbReference>
<sequence length="253" mass="29154">MLETMSKQLTRIEDKDVPSSSMITNIPKPLVKPIYQLNTKLDTKNLGNESDTKIEEIKELLSKLTLGKSFINTIDDLSLNKIKTTYPKTRTYYPRPSPTDVLYEERGELVQNSYSGSDICEWNIDGMSEQNILDFICQMSMAASAYKRRGNSDKATAMTLIQGFTSQLKGWWDNLWSPADREAILNALKQETREEDAVATLIYTIIQHFIGDPNTFKERAASQLANLYYPTMYDYRWYKDVFMSKITLREDGF</sequence>
<evidence type="ECO:0000313" key="3">
    <source>
        <dbReference type="Proteomes" id="UP000075243"/>
    </source>
</evidence>
<feature type="domain" description="DUF7746" evidence="1">
    <location>
        <begin position="114"/>
        <end position="198"/>
    </location>
</feature>
<dbReference type="PANTHER" id="PTHR33054">
    <property type="entry name" value="CCHC-TYPE DOMAIN-CONTAINING PROTEIN"/>
    <property type="match status" value="1"/>
</dbReference>
<reference evidence="2" key="1">
    <citation type="journal article" date="2012" name="Nat. Biotechnol.">
        <title>Draft genome sequence of pigeonpea (Cajanus cajan), an orphan legume crop of resource-poor farmers.</title>
        <authorList>
            <person name="Varshney R.K."/>
            <person name="Chen W."/>
            <person name="Li Y."/>
            <person name="Bharti A.K."/>
            <person name="Saxena R.K."/>
            <person name="Schlueter J.A."/>
            <person name="Donoghue M.T."/>
            <person name="Azam S."/>
            <person name="Fan G."/>
            <person name="Whaley A.M."/>
            <person name="Farmer A.D."/>
            <person name="Sheridan J."/>
            <person name="Iwata A."/>
            <person name="Tuteja R."/>
            <person name="Penmetsa R.V."/>
            <person name="Wu W."/>
            <person name="Upadhyaya H.D."/>
            <person name="Yang S.P."/>
            <person name="Shah T."/>
            <person name="Saxena K.B."/>
            <person name="Michael T."/>
            <person name="McCombie W.R."/>
            <person name="Yang B."/>
            <person name="Zhang G."/>
            <person name="Yang H."/>
            <person name="Wang J."/>
            <person name="Spillane C."/>
            <person name="Cook D.R."/>
            <person name="May G.D."/>
            <person name="Xu X."/>
            <person name="Jackson S.A."/>
        </authorList>
    </citation>
    <scope>NUCLEOTIDE SEQUENCE [LARGE SCALE GENOMIC DNA]</scope>
</reference>